<proteinExistence type="predicted"/>
<dbReference type="SUPFAM" id="SSF159245">
    <property type="entry name" value="AttH-like"/>
    <property type="match status" value="1"/>
</dbReference>
<evidence type="ECO:0000313" key="2">
    <source>
        <dbReference type="Proteomes" id="UP000504693"/>
    </source>
</evidence>
<protein>
    <recommendedName>
        <fullName evidence="3">Carotenoid 1,2-hydratase</fullName>
    </recommendedName>
</protein>
<accession>A0A7D3XHK8</accession>
<sequence>MVLTRGDDYPIHQTPEPVAYSGTDRNFYDRYFFNGYAPDGSGFFAVALGVYPHLDVIDAHFNVIRGGIQHCIHASRELKMERMDLQVGPIRIEIVEPLQRLRVAIDDFEGISADLYFEGRAFPIEEPRFIHRIGPRAFMDYTRLTQNGRYEGWIEVDGDRRLLAEGTMGTRDRSWGVRPIGARDPQPTPGHTLPGFFWQWTPINFPQGSLFFHVNNDEKGEAWNTRAAWADEGAQAADLTEGHGSMRTRLDQSTRWPSGGTLSLAVRGAPEQISFEPLGRFQMRGLGYTHPEWGHGHYKGPLVVEREDIELADLDPLLPENLHVQMPVRVVGSDGSEGIGVFEQLIIGPFAPLGLGEFLDGAR</sequence>
<organism evidence="1 2">
    <name type="scientific">Erythrobacter mangrovi</name>
    <dbReference type="NCBI Taxonomy" id="2739433"/>
    <lineage>
        <taxon>Bacteria</taxon>
        <taxon>Pseudomonadati</taxon>
        <taxon>Pseudomonadota</taxon>
        <taxon>Alphaproteobacteria</taxon>
        <taxon>Sphingomonadales</taxon>
        <taxon>Erythrobacteraceae</taxon>
        <taxon>Erythrobacter/Porphyrobacter group</taxon>
        <taxon>Erythrobacter</taxon>
    </lineage>
</organism>
<dbReference type="AlphaFoldDB" id="A0A7D3XHK8"/>
<dbReference type="KEGG" id="emv:HQR01_09145"/>
<evidence type="ECO:0000313" key="1">
    <source>
        <dbReference type="EMBL" id="QKG71513.1"/>
    </source>
</evidence>
<evidence type="ECO:0008006" key="3">
    <source>
        <dbReference type="Google" id="ProtNLM"/>
    </source>
</evidence>
<dbReference type="RefSeq" id="WP_173214514.1">
    <property type="nucleotide sequence ID" value="NZ_CP053921.1"/>
</dbReference>
<name>A0A7D3XHK8_9SPHN</name>
<dbReference type="Proteomes" id="UP000504693">
    <property type="component" value="Chromosome"/>
</dbReference>
<reference evidence="1 2" key="1">
    <citation type="submission" date="2020-05" db="EMBL/GenBank/DDBJ databases">
        <title>Erythrobacter mangrovi sp. nov., isolated from rhizosphere soil of mangrove plant (Kandelia candel).</title>
        <authorList>
            <person name="Ye Y.H."/>
        </authorList>
    </citation>
    <scope>NUCLEOTIDE SEQUENCE [LARGE SCALE GENOMIC DNA]</scope>
    <source>
        <strain evidence="1 2">EB310</strain>
    </source>
</reference>
<dbReference type="EMBL" id="CP053921">
    <property type="protein sequence ID" value="QKG71513.1"/>
    <property type="molecule type" value="Genomic_DNA"/>
</dbReference>
<gene>
    <name evidence="1" type="ORF">HQR01_09145</name>
</gene>
<keyword evidence="2" id="KW-1185">Reference proteome</keyword>